<name>A0A418YAG2_9GAMM</name>
<dbReference type="EMBL" id="QZCH01000033">
    <property type="protein sequence ID" value="RJG39537.1"/>
    <property type="molecule type" value="Genomic_DNA"/>
</dbReference>
<proteinExistence type="predicted"/>
<reference evidence="1 2" key="2">
    <citation type="submission" date="2019-01" db="EMBL/GenBank/DDBJ databases">
        <title>Motilimonas pumilus sp. nov., isolated from the gut of sea cucumber (Apostichopus japonicus).</title>
        <authorList>
            <person name="Wang F.-Q."/>
            <person name="Ren L.-H."/>
            <person name="Lin Y.-W."/>
            <person name="Sun G.-H."/>
            <person name="Du Z.-J."/>
            <person name="Zhao J.-X."/>
            <person name="Liu X.-J."/>
            <person name="Liu L.-J."/>
        </authorList>
    </citation>
    <scope>NUCLEOTIDE SEQUENCE [LARGE SCALE GENOMIC DNA]</scope>
    <source>
        <strain evidence="1 2">PLHSC7-2</strain>
    </source>
</reference>
<accession>A0A418YAG2</accession>
<evidence type="ECO:0000313" key="1">
    <source>
        <dbReference type="EMBL" id="RJG39537.1"/>
    </source>
</evidence>
<protein>
    <submittedName>
        <fullName evidence="1">Uncharacterized protein</fullName>
    </submittedName>
</protein>
<reference evidence="1 2" key="1">
    <citation type="submission" date="2018-09" db="EMBL/GenBank/DDBJ databases">
        <authorList>
            <person name="Wang F."/>
        </authorList>
    </citation>
    <scope>NUCLEOTIDE SEQUENCE [LARGE SCALE GENOMIC DNA]</scope>
    <source>
        <strain evidence="1 2">PLHSC7-2</strain>
    </source>
</reference>
<evidence type="ECO:0000313" key="2">
    <source>
        <dbReference type="Proteomes" id="UP000283255"/>
    </source>
</evidence>
<dbReference type="AlphaFoldDB" id="A0A418YAG2"/>
<keyword evidence="2" id="KW-1185">Reference proteome</keyword>
<sequence length="71" mass="7869">MKIKEARSLGLLGGPLTVEFVEIKSRYLWSAACGFSYLSEYRMTKSKTVSTAPFGLRVRVISSTLSVSYVT</sequence>
<organism evidence="1 2">
    <name type="scientific">Motilimonas pumila</name>
    <dbReference type="NCBI Taxonomy" id="2303987"/>
    <lineage>
        <taxon>Bacteria</taxon>
        <taxon>Pseudomonadati</taxon>
        <taxon>Pseudomonadota</taxon>
        <taxon>Gammaproteobacteria</taxon>
        <taxon>Alteromonadales</taxon>
        <taxon>Alteromonadales genera incertae sedis</taxon>
        <taxon>Motilimonas</taxon>
    </lineage>
</organism>
<dbReference type="Proteomes" id="UP000283255">
    <property type="component" value="Unassembled WGS sequence"/>
</dbReference>
<comment type="caution">
    <text evidence="1">The sequence shown here is derived from an EMBL/GenBank/DDBJ whole genome shotgun (WGS) entry which is preliminary data.</text>
</comment>
<gene>
    <name evidence="1" type="ORF">D1Z90_18030</name>
</gene>